<dbReference type="Proteomes" id="UP001444071">
    <property type="component" value="Unassembled WGS sequence"/>
</dbReference>
<gene>
    <name evidence="1" type="ORF">XENORESO_003148</name>
</gene>
<comment type="caution">
    <text evidence="1">The sequence shown here is derived from an EMBL/GenBank/DDBJ whole genome shotgun (WGS) entry which is preliminary data.</text>
</comment>
<organism evidence="1 2">
    <name type="scientific">Xenotaenia resolanae</name>
    <dbReference type="NCBI Taxonomy" id="208358"/>
    <lineage>
        <taxon>Eukaryota</taxon>
        <taxon>Metazoa</taxon>
        <taxon>Chordata</taxon>
        <taxon>Craniata</taxon>
        <taxon>Vertebrata</taxon>
        <taxon>Euteleostomi</taxon>
        <taxon>Actinopterygii</taxon>
        <taxon>Neopterygii</taxon>
        <taxon>Teleostei</taxon>
        <taxon>Neoteleostei</taxon>
        <taxon>Acanthomorphata</taxon>
        <taxon>Ovalentaria</taxon>
        <taxon>Atherinomorphae</taxon>
        <taxon>Cyprinodontiformes</taxon>
        <taxon>Goodeidae</taxon>
        <taxon>Xenotaenia</taxon>
    </lineage>
</organism>
<evidence type="ECO:0000313" key="1">
    <source>
        <dbReference type="EMBL" id="MEQ2277469.1"/>
    </source>
</evidence>
<accession>A0ABV0X7Z6</accession>
<reference evidence="1 2" key="1">
    <citation type="submission" date="2021-06" db="EMBL/GenBank/DDBJ databases">
        <authorList>
            <person name="Palmer J.M."/>
        </authorList>
    </citation>
    <scope>NUCLEOTIDE SEQUENCE [LARGE SCALE GENOMIC DNA]</scope>
    <source>
        <strain evidence="1 2">XR_2019</strain>
        <tissue evidence="1">Muscle</tissue>
    </source>
</reference>
<protein>
    <submittedName>
        <fullName evidence="1">Uncharacterized protein</fullName>
    </submittedName>
</protein>
<sequence>MCNLPFLTSLHISSETASEQFLTGLWHTKDTMECGKVCLKKGECVGSTTGPDILTGRLVDMHTSHLIENKAEEWDISSAMVARQFVCPQSGESAYSQVVRVHSRFSHFHTWSSMNL</sequence>
<evidence type="ECO:0000313" key="2">
    <source>
        <dbReference type="Proteomes" id="UP001444071"/>
    </source>
</evidence>
<proteinExistence type="predicted"/>
<dbReference type="EMBL" id="JAHRIM010091620">
    <property type="protein sequence ID" value="MEQ2277469.1"/>
    <property type="molecule type" value="Genomic_DNA"/>
</dbReference>
<name>A0ABV0X7Z6_9TELE</name>
<keyword evidence="2" id="KW-1185">Reference proteome</keyword>